<proteinExistence type="predicted"/>
<keyword evidence="1" id="KW-0812">Transmembrane</keyword>
<reference evidence="3" key="1">
    <citation type="journal article" date="2019" name="Int. J. Syst. Evol. Microbiol.">
        <title>The Global Catalogue of Microorganisms (GCM) 10K type strain sequencing project: providing services to taxonomists for standard genome sequencing and annotation.</title>
        <authorList>
            <consortium name="The Broad Institute Genomics Platform"/>
            <consortium name="The Broad Institute Genome Sequencing Center for Infectious Disease"/>
            <person name="Wu L."/>
            <person name="Ma J."/>
        </authorList>
    </citation>
    <scope>NUCLEOTIDE SEQUENCE [LARGE SCALE GENOMIC DNA]</scope>
    <source>
        <strain evidence="3">JCM 9377</strain>
    </source>
</reference>
<dbReference type="Proteomes" id="UP001501237">
    <property type="component" value="Unassembled WGS sequence"/>
</dbReference>
<sequence length="91" mass="8819">MSSVMFATVAASDGISVRVLLLLLASLIGGAVGGLLGYVVSNGTRNQRLAACTIGGCVAFAGTYKFLDALVPAAGPGGFEAGGGGMGSKPL</sequence>
<comment type="caution">
    <text evidence="2">The sequence shown here is derived from an EMBL/GenBank/DDBJ whole genome shotgun (WGS) entry which is preliminary data.</text>
</comment>
<dbReference type="RefSeq" id="WP_344831538.1">
    <property type="nucleotide sequence ID" value="NZ_BAAAUV010000011.1"/>
</dbReference>
<keyword evidence="1" id="KW-0472">Membrane</keyword>
<feature type="transmembrane region" description="Helical" evidence="1">
    <location>
        <begin position="20"/>
        <end position="40"/>
    </location>
</feature>
<organism evidence="2 3">
    <name type="scientific">Actinocorallia longicatena</name>
    <dbReference type="NCBI Taxonomy" id="111803"/>
    <lineage>
        <taxon>Bacteria</taxon>
        <taxon>Bacillati</taxon>
        <taxon>Actinomycetota</taxon>
        <taxon>Actinomycetes</taxon>
        <taxon>Streptosporangiales</taxon>
        <taxon>Thermomonosporaceae</taxon>
        <taxon>Actinocorallia</taxon>
    </lineage>
</organism>
<protein>
    <submittedName>
        <fullName evidence="2">Uncharacterized protein</fullName>
    </submittedName>
</protein>
<accession>A0ABP6QCT3</accession>
<gene>
    <name evidence="2" type="ORF">GCM10010468_44980</name>
</gene>
<keyword evidence="1" id="KW-1133">Transmembrane helix</keyword>
<evidence type="ECO:0000313" key="2">
    <source>
        <dbReference type="EMBL" id="GAA3220419.1"/>
    </source>
</evidence>
<evidence type="ECO:0000256" key="1">
    <source>
        <dbReference type="SAM" id="Phobius"/>
    </source>
</evidence>
<evidence type="ECO:0000313" key="3">
    <source>
        <dbReference type="Proteomes" id="UP001501237"/>
    </source>
</evidence>
<keyword evidence="3" id="KW-1185">Reference proteome</keyword>
<dbReference type="EMBL" id="BAAAUV010000011">
    <property type="protein sequence ID" value="GAA3220419.1"/>
    <property type="molecule type" value="Genomic_DNA"/>
</dbReference>
<name>A0ABP6QCT3_9ACTN</name>